<evidence type="ECO:0000256" key="1">
    <source>
        <dbReference type="SAM" id="MobiDB-lite"/>
    </source>
</evidence>
<keyword evidence="5" id="KW-1185">Reference proteome</keyword>
<evidence type="ECO:0000256" key="2">
    <source>
        <dbReference type="SAM" id="Phobius"/>
    </source>
</evidence>
<sequence length="427" mass="44631">MSARVRAVAMLTSLAMLLNPVAADAAASPDSGPDSGPGSGPGSGSGSGGAASTPAEEIAESLADSPVHVDPAYDTAFPEAERERIADLIAQGPLDLYVVAIPLATGDAWDGDPEALLTAVNDRMGGGTRHMLAYEQAFEGSLTGADFGPDSSDEAFYGALTSDALHREDDGVSIADRVESAVETANSADPAAAYEKASADYEPPTSSRLASLPPWVLWAGLAALVLPAAGVGLLLLRRRRASAAVPQHAAFDNADRAQLEALMERGERDLIELGERLSAATGVSPRHLSRALDARDAAARVHDRMKADGPALAEAVGVLVLLDLAEDALAGRDTPRRPCYANPLHGSRTRPVQWREFGGSRSIRVPLCAACAKAVDKRVRPTVLPAEHDGRTVPYYEVPADDSVWAATGFGTLTGDLVHRVLSGQRR</sequence>
<protein>
    <submittedName>
        <fullName evidence="4">Uncharacterized protein</fullName>
    </submittedName>
</protein>
<feature type="region of interest" description="Disordered" evidence="1">
    <location>
        <begin position="24"/>
        <end position="70"/>
    </location>
</feature>
<keyword evidence="3" id="KW-0732">Signal</keyword>
<dbReference type="Proteomes" id="UP001499993">
    <property type="component" value="Unassembled WGS sequence"/>
</dbReference>
<evidence type="ECO:0000313" key="5">
    <source>
        <dbReference type="Proteomes" id="UP001499993"/>
    </source>
</evidence>
<feature type="compositionally biased region" description="Gly residues" evidence="1">
    <location>
        <begin position="35"/>
        <end position="49"/>
    </location>
</feature>
<feature type="signal peptide" evidence="3">
    <location>
        <begin position="1"/>
        <end position="25"/>
    </location>
</feature>
<comment type="caution">
    <text evidence="4">The sequence shown here is derived from an EMBL/GenBank/DDBJ whole genome shotgun (WGS) entry which is preliminary data.</text>
</comment>
<organism evidence="4 5">
    <name type="scientific">Streptomonospora halophila</name>
    <dbReference type="NCBI Taxonomy" id="427369"/>
    <lineage>
        <taxon>Bacteria</taxon>
        <taxon>Bacillati</taxon>
        <taxon>Actinomycetota</taxon>
        <taxon>Actinomycetes</taxon>
        <taxon>Streptosporangiales</taxon>
        <taxon>Nocardiopsidaceae</taxon>
        <taxon>Streptomonospora</taxon>
    </lineage>
</organism>
<accession>A0ABP9GLY9</accession>
<feature type="transmembrane region" description="Helical" evidence="2">
    <location>
        <begin position="215"/>
        <end position="236"/>
    </location>
</feature>
<keyword evidence="2" id="KW-0812">Transmembrane</keyword>
<proteinExistence type="predicted"/>
<keyword evidence="2" id="KW-1133">Transmembrane helix</keyword>
<evidence type="ECO:0000313" key="4">
    <source>
        <dbReference type="EMBL" id="GAA4947785.1"/>
    </source>
</evidence>
<feature type="compositionally biased region" description="Low complexity" evidence="1">
    <location>
        <begin position="24"/>
        <end position="34"/>
    </location>
</feature>
<name>A0ABP9GLY9_9ACTN</name>
<dbReference type="EMBL" id="BAABIK010000019">
    <property type="protein sequence ID" value="GAA4947785.1"/>
    <property type="molecule type" value="Genomic_DNA"/>
</dbReference>
<feature type="chain" id="PRO_5045707769" evidence="3">
    <location>
        <begin position="26"/>
        <end position="427"/>
    </location>
</feature>
<evidence type="ECO:0000256" key="3">
    <source>
        <dbReference type="SAM" id="SignalP"/>
    </source>
</evidence>
<gene>
    <name evidence="4" type="ORF">GCM10023224_34430</name>
</gene>
<keyword evidence="2" id="KW-0472">Membrane</keyword>
<dbReference type="RefSeq" id="WP_345557425.1">
    <property type="nucleotide sequence ID" value="NZ_BAABIK010000019.1"/>
</dbReference>
<reference evidence="5" key="1">
    <citation type="journal article" date="2019" name="Int. J. Syst. Evol. Microbiol.">
        <title>The Global Catalogue of Microorganisms (GCM) 10K type strain sequencing project: providing services to taxonomists for standard genome sequencing and annotation.</title>
        <authorList>
            <consortium name="The Broad Institute Genomics Platform"/>
            <consortium name="The Broad Institute Genome Sequencing Center for Infectious Disease"/>
            <person name="Wu L."/>
            <person name="Ma J."/>
        </authorList>
    </citation>
    <scope>NUCLEOTIDE SEQUENCE [LARGE SCALE GENOMIC DNA]</scope>
    <source>
        <strain evidence="5">JCM 18123</strain>
    </source>
</reference>